<keyword evidence="3" id="KW-0540">Nuclease</keyword>
<keyword evidence="3" id="KW-0255">Endonuclease</keyword>
<feature type="compositionally biased region" description="Low complexity" evidence="1">
    <location>
        <begin position="767"/>
        <end position="780"/>
    </location>
</feature>
<dbReference type="InterPro" id="IPR003615">
    <property type="entry name" value="HNH_nuc"/>
</dbReference>
<organism evidence="3 4">
    <name type="scientific">Brevibacterium casei</name>
    <dbReference type="NCBI Taxonomy" id="33889"/>
    <lineage>
        <taxon>Bacteria</taxon>
        <taxon>Bacillati</taxon>
        <taxon>Actinomycetota</taxon>
        <taxon>Actinomycetes</taxon>
        <taxon>Micrococcales</taxon>
        <taxon>Brevibacteriaceae</taxon>
        <taxon>Brevibacterium</taxon>
    </lineage>
</organism>
<feature type="region of interest" description="Disordered" evidence="1">
    <location>
        <begin position="95"/>
        <end position="199"/>
    </location>
</feature>
<accession>A0A7T4A128</accession>
<sequence length="856" mass="89969">MTDTIASAPSGDTPGPLPARVDIDASSPYAAAFTVYAASDQAQLAALETTASLFLTDTITHLNLLNPRPGTPYEHAAFTETVRRFARAQGCTADWVTDDETDSDADTGDGEAALGGGDDAPGGRNDAAGGTGVLSTDDRPATGVPSAAGAPPSPDAPATTDPDSAGKVGTDSQASSADDSTPDPQAQEPTSPALPGFPRFAPDRTFNAWVHTYSHAEDIAELTAIRGTTIAHTYSHVTDAMTLIHGLPKFHARCQAGDFTIEHALAATRLCGNVAFRHLPLIDDYLCHRRPDVTIQTFRKSLSLKINVIEPADDRTQTAHQRRRVSLTTHDDGTACLMLTGSALELHACYLRIEAFAKAIRAGNTTAFADQLPEDSVIEDVRSIDALMFDILTSTTPRLNLTIRAYDTDTGATADRSIPLDLDTAATMDDIATAITAAADAAGLPHHEVPPGNAGPTDDTTAEAVAAATETAPTEDAEVGLSHSDDHATASAPKISAIAGHDGNTSDEESPPPPRSPSAALRAALTRITDAGLDDQGRSLFSLTLEAPTSPYWMAMQARMLISVPCTTLSGHSNLPGTLPDGTPLPADQARLIAGTCRTWTRILTDPATGTPINAKAKTYHIPTPVRTTLAAQWQWCTVPGCRRRAATAEIDHIDPFNHDNPDDGGLTVFGNLHPLCKQHHQQKTDRLLTVQMSTPGIAEYTFAHGTRVTARPGDNPVNVENARLINTLTSSTGTTSSASDHPVTVSRPDVSDTNSLAGDPDDPFTSSPGMSSPGMSSPGVSNLDDDLDVPGIPPLVVDPPDSTPPHGEVRTGPECPGPAGGEDGTPGWMPRAGGIRWKNPAKQEWVWDNGEPPPF</sequence>
<protein>
    <submittedName>
        <fullName evidence="3">HNH endonuclease</fullName>
    </submittedName>
</protein>
<dbReference type="AlphaFoldDB" id="A0A7T4A128"/>
<feature type="compositionally biased region" description="Low complexity" evidence="1">
    <location>
        <begin position="730"/>
        <end position="740"/>
    </location>
</feature>
<dbReference type="Pfam" id="PF01844">
    <property type="entry name" value="HNH"/>
    <property type="match status" value="1"/>
</dbReference>
<dbReference type="GO" id="GO:0003676">
    <property type="term" value="F:nucleic acid binding"/>
    <property type="evidence" value="ECO:0007669"/>
    <property type="project" value="InterPro"/>
</dbReference>
<feature type="compositionally biased region" description="Low complexity" evidence="1">
    <location>
        <begin position="456"/>
        <end position="472"/>
    </location>
</feature>
<gene>
    <name evidence="3" type="ORF">I6H47_05080</name>
</gene>
<dbReference type="RefSeq" id="WP_198500348.1">
    <property type="nucleotide sequence ID" value="NZ_CP065989.1"/>
</dbReference>
<evidence type="ECO:0000259" key="2">
    <source>
        <dbReference type="SMART" id="SM00507"/>
    </source>
</evidence>
<dbReference type="InterPro" id="IPR002711">
    <property type="entry name" value="HNH"/>
</dbReference>
<feature type="compositionally biased region" description="Pro residues" evidence="1">
    <location>
        <begin position="792"/>
        <end position="804"/>
    </location>
</feature>
<name>A0A7T4A128_9MICO</name>
<evidence type="ECO:0000313" key="4">
    <source>
        <dbReference type="Proteomes" id="UP000595374"/>
    </source>
</evidence>
<evidence type="ECO:0000256" key="1">
    <source>
        <dbReference type="SAM" id="MobiDB-lite"/>
    </source>
</evidence>
<dbReference type="GO" id="GO:0008270">
    <property type="term" value="F:zinc ion binding"/>
    <property type="evidence" value="ECO:0007669"/>
    <property type="project" value="InterPro"/>
</dbReference>
<dbReference type="GO" id="GO:0004519">
    <property type="term" value="F:endonuclease activity"/>
    <property type="evidence" value="ECO:0007669"/>
    <property type="project" value="UniProtKB-KW"/>
</dbReference>
<reference evidence="3 4" key="1">
    <citation type="submission" date="2020-12" db="EMBL/GenBank/DDBJ databases">
        <title>FDA dAtabase for Regulatory Grade micrObial Sequences (FDA-ARGOS): Supporting development and validation of Infectious Disease Dx tests.</title>
        <authorList>
            <person name="Sproer C."/>
            <person name="Gronow S."/>
            <person name="Severitt S."/>
            <person name="Schroder I."/>
            <person name="Tallon L."/>
            <person name="Sadzewicz L."/>
            <person name="Zhao X."/>
            <person name="Boylan J."/>
            <person name="Ott S."/>
            <person name="Bowen H."/>
            <person name="Vavikolanu K."/>
            <person name="Mehta A."/>
            <person name="Aluvathingal J."/>
            <person name="Nadendla S."/>
            <person name="Lowell S."/>
            <person name="Myers T."/>
            <person name="Yan Y."/>
            <person name="Sichtig H."/>
        </authorList>
    </citation>
    <scope>NUCLEOTIDE SEQUENCE [LARGE SCALE GENOMIC DNA]</scope>
    <source>
        <strain evidence="3 4">FDAARGOS_990</strain>
    </source>
</reference>
<dbReference type="EMBL" id="CP065989">
    <property type="protein sequence ID" value="QQB15328.1"/>
    <property type="molecule type" value="Genomic_DNA"/>
</dbReference>
<evidence type="ECO:0000313" key="3">
    <source>
        <dbReference type="EMBL" id="QQB15328.1"/>
    </source>
</evidence>
<keyword evidence="3" id="KW-0378">Hydrolase</keyword>
<dbReference type="Proteomes" id="UP000595374">
    <property type="component" value="Chromosome"/>
</dbReference>
<feature type="domain" description="HNH nuclease" evidence="2">
    <location>
        <begin position="625"/>
        <end position="682"/>
    </location>
</feature>
<proteinExistence type="predicted"/>
<dbReference type="Gene3D" id="1.10.30.50">
    <property type="match status" value="1"/>
</dbReference>
<dbReference type="SMART" id="SM00507">
    <property type="entry name" value="HNHc"/>
    <property type="match status" value="1"/>
</dbReference>
<dbReference type="CDD" id="cd00085">
    <property type="entry name" value="HNHc"/>
    <property type="match status" value="1"/>
</dbReference>
<feature type="compositionally biased region" description="Low complexity" evidence="1">
    <location>
        <begin position="141"/>
        <end position="185"/>
    </location>
</feature>
<feature type="compositionally biased region" description="Acidic residues" evidence="1">
    <location>
        <begin position="96"/>
        <end position="109"/>
    </location>
</feature>
<feature type="region of interest" description="Disordered" evidence="1">
    <location>
        <begin position="730"/>
        <end position="835"/>
    </location>
</feature>
<feature type="region of interest" description="Disordered" evidence="1">
    <location>
        <begin position="444"/>
        <end position="519"/>
    </location>
</feature>